<dbReference type="GO" id="GO:0140359">
    <property type="term" value="F:ABC-type transporter activity"/>
    <property type="evidence" value="ECO:0007669"/>
    <property type="project" value="InterPro"/>
</dbReference>
<keyword evidence="6 8" id="KW-1133">Transmembrane helix</keyword>
<evidence type="ECO:0000313" key="10">
    <source>
        <dbReference type="EMBL" id="CAH0365515.1"/>
    </source>
</evidence>
<dbReference type="OrthoDB" id="66620at2759"/>
<feature type="transmembrane region" description="Helical" evidence="8">
    <location>
        <begin position="335"/>
        <end position="356"/>
    </location>
</feature>
<gene>
    <name evidence="10" type="ORF">PECAL_1P19590</name>
</gene>
<proteinExistence type="predicted"/>
<feature type="transmembrane region" description="Helical" evidence="8">
    <location>
        <begin position="455"/>
        <end position="475"/>
    </location>
</feature>
<name>A0A8J2WU27_9STRA</name>
<dbReference type="PANTHER" id="PTHR48041">
    <property type="entry name" value="ABC TRANSPORTER G FAMILY MEMBER 28"/>
    <property type="match status" value="1"/>
</dbReference>
<dbReference type="EMBL" id="CAKKNE010000001">
    <property type="protein sequence ID" value="CAH0365515.1"/>
    <property type="molecule type" value="Genomic_DNA"/>
</dbReference>
<dbReference type="Gene3D" id="3.40.50.300">
    <property type="entry name" value="P-loop containing nucleotide triphosphate hydrolases"/>
    <property type="match status" value="1"/>
</dbReference>
<dbReference type="InterPro" id="IPR017871">
    <property type="entry name" value="ABC_transporter-like_CS"/>
</dbReference>
<dbReference type="InterPro" id="IPR013525">
    <property type="entry name" value="ABC2_TM"/>
</dbReference>
<feature type="domain" description="ABC transporter" evidence="9">
    <location>
        <begin position="26"/>
        <end position="276"/>
    </location>
</feature>
<evidence type="ECO:0000256" key="1">
    <source>
        <dbReference type="ARBA" id="ARBA00004141"/>
    </source>
</evidence>
<dbReference type="PROSITE" id="PS50893">
    <property type="entry name" value="ABC_TRANSPORTER_2"/>
    <property type="match status" value="1"/>
</dbReference>
<sequence length="666" mass="70773">MEALNEALLEPTNGARDDDGAAPLRLEWAGVGVVAGRKRRIILSEAGGVAKAGRTLALLGPSGAGKTTLLRCLAGRAEPDAGSVRLVVSGGSTRAARAVFVEQEDVFCPELTAREHLRFRAGLALWRRDRTRAANAKAADSRAAELLETFGLETVADHPRVGAPADARALGGARGLSGGERKRLAVALEVVGSPKVVFADEPTSGLDSQLAASVVRTLAKLAKGGAIVVFSIHQPSQRCFDLCDDLVVLAHGKTLYKGAAANAVGQLAPPPEIAALPPAEAILEVAARDVPTAAPPLVKAPRRFATARAPAPSAPFYARALALAHRGVVTQLRRWPLIVAQFATCAVFASLIGMLYEGDGRPRIDQKGVENVNGYLFMLCTGTLFSSLFPPLQLFFRGLAMARREAASGAYGLPLSVLAMQLADVVLQQALPCVFVSVTYRLIDPRHGLEQRLGAFLLVAQAVAFAGASLGYLIACLSPDSECRRPASSSFDDGSRRWREDPSLTARFSHAVATVVAPLFVFPMILLGGLYANVGAIPVGARWINKVCLRARDFEVPSARSTIRHRRDPLAAQVNPINYGFQAVSQSQWRDYGDIDGFPPVFATGKDVLAFFSLAQRSFEANLYRLLAVGLCLRAAVFVAVALTAGRRGLLEVVTEAQATENPLVS</sequence>
<evidence type="ECO:0000256" key="7">
    <source>
        <dbReference type="ARBA" id="ARBA00023136"/>
    </source>
</evidence>
<dbReference type="GO" id="GO:0005524">
    <property type="term" value="F:ATP binding"/>
    <property type="evidence" value="ECO:0007669"/>
    <property type="project" value="UniProtKB-KW"/>
</dbReference>
<keyword evidence="3 8" id="KW-0812">Transmembrane</keyword>
<evidence type="ECO:0000256" key="6">
    <source>
        <dbReference type="ARBA" id="ARBA00022989"/>
    </source>
</evidence>
<dbReference type="AlphaFoldDB" id="A0A8J2WU27"/>
<reference evidence="10" key="1">
    <citation type="submission" date="2021-11" db="EMBL/GenBank/DDBJ databases">
        <authorList>
            <consortium name="Genoscope - CEA"/>
            <person name="William W."/>
        </authorList>
    </citation>
    <scope>NUCLEOTIDE SEQUENCE</scope>
</reference>
<keyword evidence="4" id="KW-0547">Nucleotide-binding</keyword>
<dbReference type="InterPro" id="IPR003439">
    <property type="entry name" value="ABC_transporter-like_ATP-bd"/>
</dbReference>
<keyword evidence="2" id="KW-0813">Transport</keyword>
<dbReference type="Proteomes" id="UP000789595">
    <property type="component" value="Unassembled WGS sequence"/>
</dbReference>
<protein>
    <recommendedName>
        <fullName evidence="9">ABC transporter domain-containing protein</fullName>
    </recommendedName>
</protein>
<feature type="transmembrane region" description="Helical" evidence="8">
    <location>
        <begin position="416"/>
        <end position="443"/>
    </location>
</feature>
<feature type="transmembrane region" description="Helical" evidence="8">
    <location>
        <begin position="508"/>
        <end position="532"/>
    </location>
</feature>
<dbReference type="InterPro" id="IPR050352">
    <property type="entry name" value="ABCG_transporters"/>
</dbReference>
<dbReference type="PROSITE" id="PS00211">
    <property type="entry name" value="ABC_TRANSPORTER_1"/>
    <property type="match status" value="1"/>
</dbReference>
<evidence type="ECO:0000313" key="11">
    <source>
        <dbReference type="Proteomes" id="UP000789595"/>
    </source>
</evidence>
<keyword evidence="11" id="KW-1185">Reference proteome</keyword>
<evidence type="ECO:0000256" key="8">
    <source>
        <dbReference type="SAM" id="Phobius"/>
    </source>
</evidence>
<dbReference type="InterPro" id="IPR027417">
    <property type="entry name" value="P-loop_NTPase"/>
</dbReference>
<evidence type="ECO:0000259" key="9">
    <source>
        <dbReference type="PROSITE" id="PS50893"/>
    </source>
</evidence>
<keyword evidence="7 8" id="KW-0472">Membrane</keyword>
<evidence type="ECO:0000256" key="3">
    <source>
        <dbReference type="ARBA" id="ARBA00022692"/>
    </source>
</evidence>
<dbReference type="GO" id="GO:0016887">
    <property type="term" value="F:ATP hydrolysis activity"/>
    <property type="evidence" value="ECO:0007669"/>
    <property type="project" value="InterPro"/>
</dbReference>
<feature type="transmembrane region" description="Helical" evidence="8">
    <location>
        <begin position="623"/>
        <end position="645"/>
    </location>
</feature>
<feature type="transmembrane region" description="Helical" evidence="8">
    <location>
        <begin position="376"/>
        <end position="396"/>
    </location>
</feature>
<organism evidence="10 11">
    <name type="scientific">Pelagomonas calceolata</name>
    <dbReference type="NCBI Taxonomy" id="35677"/>
    <lineage>
        <taxon>Eukaryota</taxon>
        <taxon>Sar</taxon>
        <taxon>Stramenopiles</taxon>
        <taxon>Ochrophyta</taxon>
        <taxon>Pelagophyceae</taxon>
        <taxon>Pelagomonadales</taxon>
        <taxon>Pelagomonadaceae</taxon>
        <taxon>Pelagomonas</taxon>
    </lineage>
</organism>
<keyword evidence="5" id="KW-0067">ATP-binding</keyword>
<dbReference type="GO" id="GO:0016020">
    <property type="term" value="C:membrane"/>
    <property type="evidence" value="ECO:0007669"/>
    <property type="project" value="UniProtKB-SubCell"/>
</dbReference>
<comment type="caution">
    <text evidence="10">The sequence shown here is derived from an EMBL/GenBank/DDBJ whole genome shotgun (WGS) entry which is preliminary data.</text>
</comment>
<evidence type="ECO:0000256" key="4">
    <source>
        <dbReference type="ARBA" id="ARBA00022741"/>
    </source>
</evidence>
<evidence type="ECO:0000256" key="5">
    <source>
        <dbReference type="ARBA" id="ARBA00022840"/>
    </source>
</evidence>
<dbReference type="PANTHER" id="PTHR48041:SF139">
    <property type="entry name" value="PROTEIN SCARLET"/>
    <property type="match status" value="1"/>
</dbReference>
<dbReference type="SUPFAM" id="SSF52540">
    <property type="entry name" value="P-loop containing nucleoside triphosphate hydrolases"/>
    <property type="match status" value="1"/>
</dbReference>
<dbReference type="Pfam" id="PF00005">
    <property type="entry name" value="ABC_tran"/>
    <property type="match status" value="1"/>
</dbReference>
<comment type="subcellular location">
    <subcellularLocation>
        <location evidence="1">Membrane</location>
        <topology evidence="1">Multi-pass membrane protein</topology>
    </subcellularLocation>
</comment>
<dbReference type="InterPro" id="IPR003593">
    <property type="entry name" value="AAA+_ATPase"/>
</dbReference>
<accession>A0A8J2WU27</accession>
<evidence type="ECO:0000256" key="2">
    <source>
        <dbReference type="ARBA" id="ARBA00022448"/>
    </source>
</evidence>
<dbReference type="Pfam" id="PF01061">
    <property type="entry name" value="ABC2_membrane"/>
    <property type="match status" value="1"/>
</dbReference>
<dbReference type="SMART" id="SM00382">
    <property type="entry name" value="AAA"/>
    <property type="match status" value="1"/>
</dbReference>